<evidence type="ECO:0008006" key="6">
    <source>
        <dbReference type="Google" id="ProtNLM"/>
    </source>
</evidence>
<feature type="region of interest" description="Disordered" evidence="1">
    <location>
        <begin position="31"/>
        <end position="82"/>
    </location>
</feature>
<feature type="compositionally biased region" description="Low complexity" evidence="1">
    <location>
        <begin position="31"/>
        <end position="67"/>
    </location>
</feature>
<feature type="signal peptide" evidence="3">
    <location>
        <begin position="1"/>
        <end position="31"/>
    </location>
</feature>
<keyword evidence="5" id="KW-1185">Reference proteome</keyword>
<protein>
    <recommendedName>
        <fullName evidence="6">DUF2231 domain-containing protein</fullName>
    </recommendedName>
</protein>
<evidence type="ECO:0000313" key="5">
    <source>
        <dbReference type="Proteomes" id="UP000019151"/>
    </source>
</evidence>
<dbReference type="KEGG" id="gba:J421_2366"/>
<evidence type="ECO:0000256" key="3">
    <source>
        <dbReference type="SAM" id="SignalP"/>
    </source>
</evidence>
<keyword evidence="2" id="KW-1133">Transmembrane helix</keyword>
<accession>W0RKE0</accession>
<name>W0RKE0_9BACT</name>
<feature type="transmembrane region" description="Helical" evidence="2">
    <location>
        <begin position="174"/>
        <end position="196"/>
    </location>
</feature>
<proteinExistence type="predicted"/>
<sequence>MPAAELTSPTEPLVTLLGLLTAAAVAASAQAPTSASDLPRVSPDTAPASAPTAAGPVAQPAAATPLRAADDSAQPRPRRRAVEVSDAYATRLAIHRVASYTMPPLFVAEYLLGQKMLNAREDLARGIDNPVGSSTRTAHQVVAGGVAALFAINTVTGVWNLYETRHQEAGRKLRVAHAVLMLASDAGFAATGLVASNARSGSVDDARLHRNVALASMAPATVGAVMMWINQIRNR</sequence>
<reference evidence="4 5" key="1">
    <citation type="journal article" date="2014" name="Genome Announc.">
        <title>Genome Sequence and Methylome of Soil Bacterium Gemmatirosa kalamazoonensis KBS708T, a Member of the Rarely Cultivated Gemmatimonadetes Phylum.</title>
        <authorList>
            <person name="Debruyn J.M."/>
            <person name="Radosevich M."/>
            <person name="Wommack K.E."/>
            <person name="Polson S.W."/>
            <person name="Hauser L.J."/>
            <person name="Fawaz M.N."/>
            <person name="Korlach J."/>
            <person name="Tsai Y.C."/>
        </authorList>
    </citation>
    <scope>NUCLEOTIDE SEQUENCE [LARGE SCALE GENOMIC DNA]</scope>
    <source>
        <strain evidence="4 5">KBS708</strain>
    </source>
</reference>
<evidence type="ECO:0000313" key="4">
    <source>
        <dbReference type="EMBL" id="AHG89903.1"/>
    </source>
</evidence>
<keyword evidence="3" id="KW-0732">Signal</keyword>
<feature type="chain" id="PRO_5004794223" description="DUF2231 domain-containing protein" evidence="3">
    <location>
        <begin position="32"/>
        <end position="235"/>
    </location>
</feature>
<dbReference type="EMBL" id="CP007128">
    <property type="protein sequence ID" value="AHG89903.1"/>
    <property type="molecule type" value="Genomic_DNA"/>
</dbReference>
<evidence type="ECO:0000256" key="1">
    <source>
        <dbReference type="SAM" id="MobiDB-lite"/>
    </source>
</evidence>
<dbReference type="Proteomes" id="UP000019151">
    <property type="component" value="Chromosome"/>
</dbReference>
<keyword evidence="2" id="KW-0472">Membrane</keyword>
<gene>
    <name evidence="4" type="ORF">J421_2366</name>
</gene>
<keyword evidence="2" id="KW-0812">Transmembrane</keyword>
<evidence type="ECO:0000256" key="2">
    <source>
        <dbReference type="SAM" id="Phobius"/>
    </source>
</evidence>
<dbReference type="AlphaFoldDB" id="W0RKE0"/>
<dbReference type="InParanoid" id="W0RKE0"/>
<dbReference type="STRING" id="861299.J421_2366"/>
<feature type="transmembrane region" description="Helical" evidence="2">
    <location>
        <begin position="141"/>
        <end position="162"/>
    </location>
</feature>
<dbReference type="eggNOG" id="ENOG503480I">
    <property type="taxonomic scope" value="Bacteria"/>
</dbReference>
<organism evidence="4 5">
    <name type="scientific">Gemmatirosa kalamazoonensis</name>
    <dbReference type="NCBI Taxonomy" id="861299"/>
    <lineage>
        <taxon>Bacteria</taxon>
        <taxon>Pseudomonadati</taxon>
        <taxon>Gemmatimonadota</taxon>
        <taxon>Gemmatimonadia</taxon>
        <taxon>Gemmatimonadales</taxon>
        <taxon>Gemmatimonadaceae</taxon>
        <taxon>Gemmatirosa</taxon>
    </lineage>
</organism>
<feature type="transmembrane region" description="Helical" evidence="2">
    <location>
        <begin position="208"/>
        <end position="229"/>
    </location>
</feature>
<dbReference type="HOGENOM" id="CLU_1178853_0_0_0"/>